<dbReference type="InterPro" id="IPR036318">
    <property type="entry name" value="FAD-bd_PCMH-like_sf"/>
</dbReference>
<evidence type="ECO:0000313" key="5">
    <source>
        <dbReference type="EMBL" id="NOJ40103.1"/>
    </source>
</evidence>
<dbReference type="Gene3D" id="3.30.390.50">
    <property type="entry name" value="CO dehydrogenase flavoprotein, C-terminal domain"/>
    <property type="match status" value="1"/>
</dbReference>
<dbReference type="AlphaFoldDB" id="A0A7Y4GR66"/>
<dbReference type="SUPFAM" id="SSF55447">
    <property type="entry name" value="CO dehydrogenase flavoprotein C-terminal domain-like"/>
    <property type="match status" value="1"/>
</dbReference>
<accession>A0A7Y4GR66</accession>
<dbReference type="RefSeq" id="WP_171579330.1">
    <property type="nucleotide sequence ID" value="NZ_JAAVLX010000003.1"/>
</dbReference>
<dbReference type="PROSITE" id="PS51387">
    <property type="entry name" value="FAD_PCMH"/>
    <property type="match status" value="1"/>
</dbReference>
<dbReference type="FunFam" id="3.30.465.10:FF:000029">
    <property type="entry name" value="FAD binding domain in molybdopterin dehydrogenase"/>
    <property type="match status" value="1"/>
</dbReference>
<keyword evidence="6" id="KW-1185">Reference proteome</keyword>
<feature type="compositionally biased region" description="Basic and acidic residues" evidence="3">
    <location>
        <begin position="1"/>
        <end position="11"/>
    </location>
</feature>
<dbReference type="InterPro" id="IPR051312">
    <property type="entry name" value="Diverse_Substr_Oxidored"/>
</dbReference>
<feature type="domain" description="FAD-binding PCMH-type" evidence="4">
    <location>
        <begin position="1"/>
        <end position="223"/>
    </location>
</feature>
<name>A0A7Y4GR66_9BRAD</name>
<keyword evidence="1" id="KW-0285">Flavoprotein</keyword>
<dbReference type="InterPro" id="IPR036683">
    <property type="entry name" value="CO_DH_flav_C_dom_sf"/>
</dbReference>
<evidence type="ECO:0000259" key="4">
    <source>
        <dbReference type="PROSITE" id="PS51387"/>
    </source>
</evidence>
<sequence>MRSFTYERARTPAEAAASASRRPDAKFIAGGTNLLDLMKLEIETPAHLIDVNGLALDKIETTQEGGLRIGALVRNTDLAADGRVRRDYGVLSRALLAGASGQLRNMATTAGNLLQRTRCPYFYDTNQPCNKRRPGSGCAAIGGFSRQHAVVGASESCIATHPSDMAVAMRALDAGIETVRPDGATRTIPIAELHRLPGDTPHIETTLMPGELITAVTLPKPVGGKQIYRKVRDRASYAFALVSVAAIVQRDGTGRVALGGVAHKPWRIEAAEAQMPRGAKAVAAQLLADAKPTRQNAFKLALAERTLGAVLAEAKG</sequence>
<dbReference type="EMBL" id="JAAVLX010000003">
    <property type="protein sequence ID" value="NOJ40103.1"/>
    <property type="molecule type" value="Genomic_DNA"/>
</dbReference>
<dbReference type="InterPro" id="IPR002346">
    <property type="entry name" value="Mopterin_DH_FAD-bd"/>
</dbReference>
<dbReference type="Gene3D" id="3.30.465.10">
    <property type="match status" value="2"/>
</dbReference>
<evidence type="ECO:0000256" key="1">
    <source>
        <dbReference type="ARBA" id="ARBA00022630"/>
    </source>
</evidence>
<dbReference type="PANTHER" id="PTHR42659">
    <property type="entry name" value="XANTHINE DEHYDROGENASE SUBUNIT C-RELATED"/>
    <property type="match status" value="1"/>
</dbReference>
<protein>
    <submittedName>
        <fullName evidence="5">Xanthine dehydrogenase family protein subunit M</fullName>
    </submittedName>
</protein>
<organism evidence="5 6">
    <name type="scientific">Bradyrhizobium australiense</name>
    <dbReference type="NCBI Taxonomy" id="2721161"/>
    <lineage>
        <taxon>Bacteria</taxon>
        <taxon>Pseudomonadati</taxon>
        <taxon>Pseudomonadota</taxon>
        <taxon>Alphaproteobacteria</taxon>
        <taxon>Hyphomicrobiales</taxon>
        <taxon>Nitrobacteraceae</taxon>
        <taxon>Bradyrhizobium</taxon>
    </lineage>
</organism>
<dbReference type="Gene3D" id="3.30.43.10">
    <property type="entry name" value="Uridine Diphospho-n-acetylenolpyruvylglucosamine Reductase, domain 2"/>
    <property type="match status" value="1"/>
</dbReference>
<reference evidence="5 6" key="1">
    <citation type="submission" date="2020-03" db="EMBL/GenBank/DDBJ databases">
        <title>Bradyrhizobium diversity isolated from nodules of Indigofera sp.</title>
        <authorList>
            <person name="Klepa M."/>
            <person name="Helene L."/>
            <person name="Hungria M."/>
        </authorList>
    </citation>
    <scope>NUCLEOTIDE SEQUENCE [LARGE SCALE GENOMIC DNA]</scope>
    <source>
        <strain evidence="5 6">WSM 1791</strain>
    </source>
</reference>
<proteinExistence type="predicted"/>
<gene>
    <name evidence="5" type="ORF">HCN58_10905</name>
</gene>
<dbReference type="InterPro" id="IPR016169">
    <property type="entry name" value="FAD-bd_PCMH_sub2"/>
</dbReference>
<comment type="caution">
    <text evidence="5">The sequence shown here is derived from an EMBL/GenBank/DDBJ whole genome shotgun (WGS) entry which is preliminary data.</text>
</comment>
<dbReference type="PANTHER" id="PTHR42659:SF5">
    <property type="entry name" value="ALDEHYDE OXIDOREDUCTASE FAD-BINDING SUBUNIT PAOB"/>
    <property type="match status" value="1"/>
</dbReference>
<dbReference type="GO" id="GO:0071949">
    <property type="term" value="F:FAD binding"/>
    <property type="evidence" value="ECO:0007669"/>
    <property type="project" value="InterPro"/>
</dbReference>
<feature type="region of interest" description="Disordered" evidence="3">
    <location>
        <begin position="1"/>
        <end position="20"/>
    </location>
</feature>
<dbReference type="InterPro" id="IPR005107">
    <property type="entry name" value="CO_DH_flav_C"/>
</dbReference>
<dbReference type="Proteomes" id="UP000544122">
    <property type="component" value="Unassembled WGS sequence"/>
</dbReference>
<dbReference type="GO" id="GO:0016491">
    <property type="term" value="F:oxidoreductase activity"/>
    <property type="evidence" value="ECO:0007669"/>
    <property type="project" value="InterPro"/>
</dbReference>
<keyword evidence="2" id="KW-0274">FAD</keyword>
<dbReference type="InterPro" id="IPR016167">
    <property type="entry name" value="FAD-bd_PCMH_sub1"/>
</dbReference>
<dbReference type="SUPFAM" id="SSF56176">
    <property type="entry name" value="FAD-binding/transporter-associated domain-like"/>
    <property type="match status" value="1"/>
</dbReference>
<evidence type="ECO:0000256" key="2">
    <source>
        <dbReference type="ARBA" id="ARBA00022827"/>
    </source>
</evidence>
<dbReference type="InterPro" id="IPR016166">
    <property type="entry name" value="FAD-bd_PCMH"/>
</dbReference>
<dbReference type="Pfam" id="PF00941">
    <property type="entry name" value="FAD_binding_5"/>
    <property type="match status" value="1"/>
</dbReference>
<evidence type="ECO:0000313" key="6">
    <source>
        <dbReference type="Proteomes" id="UP000544122"/>
    </source>
</evidence>
<dbReference type="SMART" id="SM01092">
    <property type="entry name" value="CO_deh_flav_C"/>
    <property type="match status" value="1"/>
</dbReference>
<evidence type="ECO:0000256" key="3">
    <source>
        <dbReference type="SAM" id="MobiDB-lite"/>
    </source>
</evidence>